<accession>A0ACB8AT99</accession>
<organism evidence="1 2">
    <name type="scientific">Hygrophoropsis aurantiaca</name>
    <dbReference type="NCBI Taxonomy" id="72124"/>
    <lineage>
        <taxon>Eukaryota</taxon>
        <taxon>Fungi</taxon>
        <taxon>Dikarya</taxon>
        <taxon>Basidiomycota</taxon>
        <taxon>Agaricomycotina</taxon>
        <taxon>Agaricomycetes</taxon>
        <taxon>Agaricomycetidae</taxon>
        <taxon>Boletales</taxon>
        <taxon>Coniophorineae</taxon>
        <taxon>Hygrophoropsidaceae</taxon>
        <taxon>Hygrophoropsis</taxon>
    </lineage>
</organism>
<sequence length="219" mass="23480">MRLELLLFLIPCAQAVRILHRVVHPKLPPPDFAEFGSINPPVTEFTISASLLDDLAIFADAVSPELDEAMYQVALERPGDIDENMYSISTVKSCLFTQSTSGTLVLHFSASGQPFAIDYFVSPVPQDGACPSNTESHAQTYPVHSNTTVIFKHPRLPPLPELRAPPPLTAEGEPIAPVPEKSFIQKYWVYIVIGLGALLISGPSDEPASAGSGSGSGGK</sequence>
<protein>
    <submittedName>
        <fullName evidence="1">Uncharacterized protein</fullName>
    </submittedName>
</protein>
<reference evidence="1" key="1">
    <citation type="journal article" date="2021" name="New Phytol.">
        <title>Evolutionary innovations through gain and loss of genes in the ectomycorrhizal Boletales.</title>
        <authorList>
            <person name="Wu G."/>
            <person name="Miyauchi S."/>
            <person name="Morin E."/>
            <person name="Kuo A."/>
            <person name="Drula E."/>
            <person name="Varga T."/>
            <person name="Kohler A."/>
            <person name="Feng B."/>
            <person name="Cao Y."/>
            <person name="Lipzen A."/>
            <person name="Daum C."/>
            <person name="Hundley H."/>
            <person name="Pangilinan J."/>
            <person name="Johnson J."/>
            <person name="Barry K."/>
            <person name="LaButti K."/>
            <person name="Ng V."/>
            <person name="Ahrendt S."/>
            <person name="Min B."/>
            <person name="Choi I.G."/>
            <person name="Park H."/>
            <person name="Plett J.M."/>
            <person name="Magnuson J."/>
            <person name="Spatafora J.W."/>
            <person name="Nagy L.G."/>
            <person name="Henrissat B."/>
            <person name="Grigoriev I.V."/>
            <person name="Yang Z.L."/>
            <person name="Xu J."/>
            <person name="Martin F.M."/>
        </authorList>
    </citation>
    <scope>NUCLEOTIDE SEQUENCE</scope>
    <source>
        <strain evidence="1">ATCC 28755</strain>
    </source>
</reference>
<proteinExistence type="predicted"/>
<dbReference type="EMBL" id="MU267593">
    <property type="protein sequence ID" value="KAH7916174.1"/>
    <property type="molecule type" value="Genomic_DNA"/>
</dbReference>
<comment type="caution">
    <text evidence="1">The sequence shown here is derived from an EMBL/GenBank/DDBJ whole genome shotgun (WGS) entry which is preliminary data.</text>
</comment>
<dbReference type="Proteomes" id="UP000790377">
    <property type="component" value="Unassembled WGS sequence"/>
</dbReference>
<name>A0ACB8AT99_9AGAM</name>
<keyword evidence="2" id="KW-1185">Reference proteome</keyword>
<evidence type="ECO:0000313" key="2">
    <source>
        <dbReference type="Proteomes" id="UP000790377"/>
    </source>
</evidence>
<evidence type="ECO:0000313" key="1">
    <source>
        <dbReference type="EMBL" id="KAH7916174.1"/>
    </source>
</evidence>
<gene>
    <name evidence="1" type="ORF">BJ138DRAFT_1140352</name>
</gene>